<feature type="domain" description="Carrier" evidence="1">
    <location>
        <begin position="1"/>
        <end position="78"/>
    </location>
</feature>
<reference evidence="2 3" key="1">
    <citation type="submission" date="2017-04" db="EMBL/GenBank/DDBJ databases">
        <authorList>
            <consortium name="Geobacter pelophilus Genome Sequencing"/>
            <person name="Aoyagi T."/>
            <person name="Koike H."/>
            <person name="Hori T."/>
        </authorList>
    </citation>
    <scope>NUCLEOTIDE SEQUENCE [LARGE SCALE GENOMIC DNA]</scope>
    <source>
        <strain evidence="2 3">Drf2</strain>
    </source>
</reference>
<evidence type="ECO:0000313" key="2">
    <source>
        <dbReference type="EMBL" id="GAW65844.1"/>
    </source>
</evidence>
<protein>
    <submittedName>
        <fullName evidence="2">Acyl carrier protein</fullName>
    </submittedName>
</protein>
<dbReference type="InterPro" id="IPR036736">
    <property type="entry name" value="ACP-like_sf"/>
</dbReference>
<proteinExistence type="predicted"/>
<dbReference type="PROSITE" id="PS50075">
    <property type="entry name" value="CARRIER"/>
    <property type="match status" value="1"/>
</dbReference>
<dbReference type="InterPro" id="IPR009081">
    <property type="entry name" value="PP-bd_ACP"/>
</dbReference>
<reference evidence="3" key="2">
    <citation type="submission" date="2017-05" db="EMBL/GenBank/DDBJ databases">
        <title>Draft genome sequence of Geobacter pelophilus, a iron(III)-reducing bacteria.</title>
        <authorList>
            <person name="Aoyagi T."/>
            <person name="Koike H."/>
            <person name="Morita T."/>
            <person name="Sato Y."/>
            <person name="Habe H."/>
            <person name="Hori T."/>
        </authorList>
    </citation>
    <scope>NUCLEOTIDE SEQUENCE [LARGE SCALE GENOMIC DNA]</scope>
    <source>
        <strain evidence="3">Drf2</strain>
    </source>
</reference>
<dbReference type="Pfam" id="PF00550">
    <property type="entry name" value="PP-binding"/>
    <property type="match status" value="1"/>
</dbReference>
<accession>A0ABQ0MFL5</accession>
<dbReference type="SUPFAM" id="SSF47336">
    <property type="entry name" value="ACP-like"/>
    <property type="match status" value="1"/>
</dbReference>
<comment type="caution">
    <text evidence="2">The sequence shown here is derived from an EMBL/GenBank/DDBJ whole genome shotgun (WGS) entry which is preliminary data.</text>
</comment>
<dbReference type="Proteomes" id="UP000194153">
    <property type="component" value="Unassembled WGS sequence"/>
</dbReference>
<keyword evidence="3" id="KW-1185">Reference proteome</keyword>
<name>A0ABQ0MFL5_9BACT</name>
<sequence>MNVTTIETLNQIFCLVFDDDTLKINPDMTANDIDGWDSLSHVNLITTIEAKFNLRFTQKELLKQKNVGDLIADIDRKLAA</sequence>
<organism evidence="2 3">
    <name type="scientific">Geoanaerobacter pelophilus</name>
    <dbReference type="NCBI Taxonomy" id="60036"/>
    <lineage>
        <taxon>Bacteria</taxon>
        <taxon>Pseudomonadati</taxon>
        <taxon>Thermodesulfobacteriota</taxon>
        <taxon>Desulfuromonadia</taxon>
        <taxon>Geobacterales</taxon>
        <taxon>Geobacteraceae</taxon>
        <taxon>Geoanaerobacter</taxon>
    </lineage>
</organism>
<evidence type="ECO:0000313" key="3">
    <source>
        <dbReference type="Proteomes" id="UP000194153"/>
    </source>
</evidence>
<gene>
    <name evidence="2" type="ORF">GPEL0_01f0922</name>
</gene>
<dbReference type="Gene3D" id="1.10.1200.10">
    <property type="entry name" value="ACP-like"/>
    <property type="match status" value="1"/>
</dbReference>
<dbReference type="EMBL" id="BDQG01000001">
    <property type="protein sequence ID" value="GAW65844.1"/>
    <property type="molecule type" value="Genomic_DNA"/>
</dbReference>
<evidence type="ECO:0000259" key="1">
    <source>
        <dbReference type="PROSITE" id="PS50075"/>
    </source>
</evidence>